<dbReference type="EMBL" id="LAZR01000039">
    <property type="protein sequence ID" value="KKO00750.1"/>
    <property type="molecule type" value="Genomic_DNA"/>
</dbReference>
<dbReference type="SUPFAM" id="SSF53098">
    <property type="entry name" value="Ribonuclease H-like"/>
    <property type="match status" value="1"/>
</dbReference>
<evidence type="ECO:0000259" key="1">
    <source>
        <dbReference type="PROSITE" id="PS50879"/>
    </source>
</evidence>
<dbReference type="PROSITE" id="PS50879">
    <property type="entry name" value="RNASE_H_1"/>
    <property type="match status" value="1"/>
</dbReference>
<dbReference type="Pfam" id="PF13456">
    <property type="entry name" value="RVT_3"/>
    <property type="match status" value="1"/>
</dbReference>
<feature type="domain" description="RNase H type-1" evidence="1">
    <location>
        <begin position="4"/>
        <end position="136"/>
    </location>
</feature>
<dbReference type="Gene3D" id="3.30.420.10">
    <property type="entry name" value="Ribonuclease H-like superfamily/Ribonuclease H"/>
    <property type="match status" value="1"/>
</dbReference>
<dbReference type="CDD" id="cd09279">
    <property type="entry name" value="RNase_HI_like"/>
    <property type="match status" value="1"/>
</dbReference>
<gene>
    <name evidence="2" type="ORF">LCGC14_0125240</name>
</gene>
<dbReference type="InterPro" id="IPR002156">
    <property type="entry name" value="RNaseH_domain"/>
</dbReference>
<dbReference type="GO" id="GO:0003676">
    <property type="term" value="F:nucleic acid binding"/>
    <property type="evidence" value="ECO:0007669"/>
    <property type="project" value="InterPro"/>
</dbReference>
<accession>A0A0F9V9R3</accession>
<dbReference type="PANTHER" id="PTHR46387">
    <property type="entry name" value="POLYNUCLEOTIDYL TRANSFERASE, RIBONUCLEASE H-LIKE SUPERFAMILY PROTEIN"/>
    <property type="match status" value="1"/>
</dbReference>
<organism evidence="2">
    <name type="scientific">marine sediment metagenome</name>
    <dbReference type="NCBI Taxonomy" id="412755"/>
    <lineage>
        <taxon>unclassified sequences</taxon>
        <taxon>metagenomes</taxon>
        <taxon>ecological metagenomes</taxon>
    </lineage>
</organism>
<name>A0A0F9V9R3_9ZZZZ</name>
<dbReference type="GO" id="GO:0004523">
    <property type="term" value="F:RNA-DNA hybrid ribonuclease activity"/>
    <property type="evidence" value="ECO:0007669"/>
    <property type="project" value="InterPro"/>
</dbReference>
<evidence type="ECO:0000313" key="2">
    <source>
        <dbReference type="EMBL" id="KKO00750.1"/>
    </source>
</evidence>
<comment type="caution">
    <text evidence="2">The sequence shown here is derived from an EMBL/GenBank/DDBJ whole genome shotgun (WGS) entry which is preliminary data.</text>
</comment>
<dbReference type="PANTHER" id="PTHR46387:SF2">
    <property type="entry name" value="RIBONUCLEASE HI"/>
    <property type="match status" value="1"/>
</dbReference>
<dbReference type="AlphaFoldDB" id="A0A0F9V9R3"/>
<proteinExistence type="predicted"/>
<dbReference type="InterPro" id="IPR036397">
    <property type="entry name" value="RNaseH_sf"/>
</dbReference>
<dbReference type="InterPro" id="IPR012337">
    <property type="entry name" value="RNaseH-like_sf"/>
</dbReference>
<reference evidence="2" key="1">
    <citation type="journal article" date="2015" name="Nature">
        <title>Complex archaea that bridge the gap between prokaryotes and eukaryotes.</title>
        <authorList>
            <person name="Spang A."/>
            <person name="Saw J.H."/>
            <person name="Jorgensen S.L."/>
            <person name="Zaremba-Niedzwiedzka K."/>
            <person name="Martijn J."/>
            <person name="Lind A.E."/>
            <person name="van Eijk R."/>
            <person name="Schleper C."/>
            <person name="Guy L."/>
            <person name="Ettema T.J."/>
        </authorList>
    </citation>
    <scope>NUCLEOTIDE SEQUENCE</scope>
</reference>
<sequence length="146" mass="16048">MSGNCSGLEVFIDGGARGNPGPAAAGVVIRDREDGVVLFQGGYFLGDATNNVAEYTALLKGLARAAELAPEAIEVFSDSELLVRQMNGEYRVRNTRLRELFHKANTLCRDLRQVSFNHIRREQNTQADALVNQALNLRRDVEDAAE</sequence>
<protein>
    <recommendedName>
        <fullName evidence="1">RNase H type-1 domain-containing protein</fullName>
    </recommendedName>
</protein>